<dbReference type="RefSeq" id="WP_163283504.1">
    <property type="nucleotide sequence ID" value="NZ_JAAGVY010000005.1"/>
</dbReference>
<proteinExistence type="predicted"/>
<dbReference type="EMBL" id="JAAGVY010000005">
    <property type="protein sequence ID" value="NEN22780.1"/>
    <property type="molecule type" value="Genomic_DNA"/>
</dbReference>
<evidence type="ECO:0000313" key="3">
    <source>
        <dbReference type="Proteomes" id="UP000486602"/>
    </source>
</evidence>
<dbReference type="AlphaFoldDB" id="A0A7K3WMA2"/>
<accession>A0A7K3WMA2</accession>
<comment type="caution">
    <text evidence="2">The sequence shown here is derived from an EMBL/GenBank/DDBJ whole genome shotgun (WGS) entry which is preliminary data.</text>
</comment>
<dbReference type="Proteomes" id="UP000486602">
    <property type="component" value="Unassembled WGS sequence"/>
</dbReference>
<evidence type="ECO:0000256" key="1">
    <source>
        <dbReference type="SAM" id="MobiDB-lite"/>
    </source>
</evidence>
<feature type="compositionally biased region" description="Basic and acidic residues" evidence="1">
    <location>
        <begin position="72"/>
        <end position="84"/>
    </location>
</feature>
<sequence>MKITISGKDENSFKQVEDLGKKLGLRISKKEDKEDVRSKEEKVRSEKLYQLMTEMAKSGGIKSIPDPAAWQREIRKDRTLPGRE</sequence>
<name>A0A7K3WMA2_9FLAO</name>
<protein>
    <submittedName>
        <fullName evidence="2">Uncharacterized protein</fullName>
    </submittedName>
</protein>
<feature type="region of interest" description="Disordered" evidence="1">
    <location>
        <begin position="59"/>
        <end position="84"/>
    </location>
</feature>
<reference evidence="2 3" key="1">
    <citation type="submission" date="2020-02" db="EMBL/GenBank/DDBJ databases">
        <title>Out from the shadows clarifying the taxonomy of the family Cryomorphaceae and related taxa by utilizing the GTDB taxonomic framework.</title>
        <authorList>
            <person name="Bowman J.P."/>
        </authorList>
    </citation>
    <scope>NUCLEOTIDE SEQUENCE [LARGE SCALE GENOMIC DNA]</scope>
    <source>
        <strain evidence="2 3">QSSC 1-22</strain>
    </source>
</reference>
<evidence type="ECO:0000313" key="2">
    <source>
        <dbReference type="EMBL" id="NEN22780.1"/>
    </source>
</evidence>
<gene>
    <name evidence="2" type="ORF">G3O08_04605</name>
</gene>
<keyword evidence="3" id="KW-1185">Reference proteome</keyword>
<organism evidence="2 3">
    <name type="scientific">Cryomorpha ignava</name>
    <dbReference type="NCBI Taxonomy" id="101383"/>
    <lineage>
        <taxon>Bacteria</taxon>
        <taxon>Pseudomonadati</taxon>
        <taxon>Bacteroidota</taxon>
        <taxon>Flavobacteriia</taxon>
        <taxon>Flavobacteriales</taxon>
        <taxon>Cryomorphaceae</taxon>
        <taxon>Cryomorpha</taxon>
    </lineage>
</organism>